<dbReference type="Proteomes" id="UP001211065">
    <property type="component" value="Unassembled WGS sequence"/>
</dbReference>
<dbReference type="AlphaFoldDB" id="A0AAD5TYD3"/>
<sequence>MNPRRDSIGNSASVTNANGSNLNSNQFQRSSPTNRSNKYIPHRSKYQQNSSKFNNSSTTCASPHAQSNFSIDSAEALAKVNFVLLNLVGTKVTVHVKNGNIYEGLFHTAITSDNLGVCLKMAHLLVNGKVDGAVIPSLIILGRDVCGLSAIDIDLSACAEEDFKTDAVISGNTGEVRERKLEKWEPASAEGELESLENANPDEHWDQFAANQKLFGVSTDFDENLYTTVLDKSGPDFKRKEMEAIRVAGEINRTSTKNIHLAEERGQNVDDSGGDEEDKYSSVLRSGTPGKYVPPGAQKASSKGSTMNQNKISPPQPHHLAHSASHGGSSNSQKSNQKERPTSVAFDGSSSWADDVSDKNAPPLKPAWGKPIATSQPKKSSNAAEKSQPIPATTSASLPRNKASTLEKKENAQQQPHQTQKVTPAGTGSKSPTKAFKGILDQRVPANQTDTSPVQPLGAVEPVSKAFSKFAQEERMSVLNRREKEKKKEIVDVISDLKSFSQTFKLKTPIPEDLQEIFSKNKAATTSSGSLNGNENTPKISTNVPVKNNTNNGDKVTKTVPVTTAATSNASAASKNIPSITKNVNQQDGQDKSVSNKSSSSSFRFNPKAFVFKPNPNATAFVPTSGSPAVEKNPFFGTKQLDKTPLSINTVYQLGYQQTPNSPPSQTQHTWPFGQNVSYVQQHPPVYPQNSFPQPQQIHPAMLPYQDGQFAFDEYGNPVPYGPYIPMAAAYGFRPIPMQQRGNQFPPFPQYPQGIYQEPLNRPQS</sequence>
<feature type="region of interest" description="Disordered" evidence="1">
    <location>
        <begin position="741"/>
        <end position="765"/>
    </location>
</feature>
<dbReference type="GO" id="GO:0010494">
    <property type="term" value="C:cytoplasmic stress granule"/>
    <property type="evidence" value="ECO:0007669"/>
    <property type="project" value="TreeGrafter"/>
</dbReference>
<dbReference type="SMART" id="SM01272">
    <property type="entry name" value="LsmAD"/>
    <property type="match status" value="1"/>
</dbReference>
<dbReference type="EMBL" id="JADGJW010000495">
    <property type="protein sequence ID" value="KAJ3216136.1"/>
    <property type="molecule type" value="Genomic_DNA"/>
</dbReference>
<reference evidence="3" key="1">
    <citation type="submission" date="2020-05" db="EMBL/GenBank/DDBJ databases">
        <title>Phylogenomic resolution of chytrid fungi.</title>
        <authorList>
            <person name="Stajich J.E."/>
            <person name="Amses K."/>
            <person name="Simmons R."/>
            <person name="Seto K."/>
            <person name="Myers J."/>
            <person name="Bonds A."/>
            <person name="Quandt C.A."/>
            <person name="Barry K."/>
            <person name="Liu P."/>
            <person name="Grigoriev I."/>
            <person name="Longcore J.E."/>
            <person name="James T.Y."/>
        </authorList>
    </citation>
    <scope>NUCLEOTIDE SEQUENCE</scope>
    <source>
        <strain evidence="3">JEL0476</strain>
    </source>
</reference>
<feature type="region of interest" description="Disordered" evidence="1">
    <location>
        <begin position="1"/>
        <end position="59"/>
    </location>
</feature>
<accession>A0AAD5TYD3</accession>
<feature type="region of interest" description="Disordered" evidence="1">
    <location>
        <begin position="258"/>
        <end position="436"/>
    </location>
</feature>
<dbReference type="PANTHER" id="PTHR12854:SF7">
    <property type="entry name" value="ATAXIN-2 HOMOLOG"/>
    <property type="match status" value="1"/>
</dbReference>
<proteinExistence type="predicted"/>
<dbReference type="InterPro" id="IPR025852">
    <property type="entry name" value="SM_dom_ATX"/>
</dbReference>
<dbReference type="PANTHER" id="PTHR12854">
    <property type="entry name" value="ATAXIN 2-RELATED"/>
    <property type="match status" value="1"/>
</dbReference>
<feature type="compositionally biased region" description="Polar residues" evidence="1">
    <location>
        <begin position="524"/>
        <end position="554"/>
    </location>
</feature>
<keyword evidence="4" id="KW-1185">Reference proteome</keyword>
<feature type="compositionally biased region" description="Polar residues" evidence="1">
    <location>
        <begin position="46"/>
        <end position="59"/>
    </location>
</feature>
<dbReference type="GO" id="GO:0003729">
    <property type="term" value="F:mRNA binding"/>
    <property type="evidence" value="ECO:0007669"/>
    <property type="project" value="TreeGrafter"/>
</dbReference>
<feature type="compositionally biased region" description="Low complexity" evidence="1">
    <location>
        <begin position="592"/>
        <end position="602"/>
    </location>
</feature>
<dbReference type="InterPro" id="IPR045117">
    <property type="entry name" value="ATXN2-like"/>
</dbReference>
<feature type="region of interest" description="Disordered" evidence="1">
    <location>
        <begin position="524"/>
        <end position="602"/>
    </location>
</feature>
<comment type="caution">
    <text evidence="3">The sequence shown here is derived from an EMBL/GenBank/DDBJ whole genome shotgun (WGS) entry which is preliminary data.</text>
</comment>
<protein>
    <recommendedName>
        <fullName evidence="2">LsmAD domain-containing protein</fullName>
    </recommendedName>
</protein>
<feature type="compositionally biased region" description="Polar residues" evidence="1">
    <location>
        <begin position="299"/>
        <end position="313"/>
    </location>
</feature>
<evidence type="ECO:0000256" key="1">
    <source>
        <dbReference type="SAM" id="MobiDB-lite"/>
    </source>
</evidence>
<feature type="compositionally biased region" description="Low complexity" evidence="1">
    <location>
        <begin position="558"/>
        <end position="574"/>
    </location>
</feature>
<dbReference type="GO" id="GO:0034063">
    <property type="term" value="P:stress granule assembly"/>
    <property type="evidence" value="ECO:0007669"/>
    <property type="project" value="TreeGrafter"/>
</dbReference>
<evidence type="ECO:0000259" key="2">
    <source>
        <dbReference type="SMART" id="SM01272"/>
    </source>
</evidence>
<name>A0AAD5TYD3_9FUNG</name>
<feature type="compositionally biased region" description="Polar residues" evidence="1">
    <location>
        <begin position="412"/>
        <end position="432"/>
    </location>
</feature>
<dbReference type="Pfam" id="PF06741">
    <property type="entry name" value="LsmAD"/>
    <property type="match status" value="1"/>
</dbReference>
<evidence type="ECO:0000313" key="3">
    <source>
        <dbReference type="EMBL" id="KAJ3216136.1"/>
    </source>
</evidence>
<evidence type="ECO:0000313" key="4">
    <source>
        <dbReference type="Proteomes" id="UP001211065"/>
    </source>
</evidence>
<feature type="non-terminal residue" evidence="3">
    <location>
        <position position="765"/>
    </location>
</feature>
<organism evidence="3 4">
    <name type="scientific">Clydaea vesicula</name>
    <dbReference type="NCBI Taxonomy" id="447962"/>
    <lineage>
        <taxon>Eukaryota</taxon>
        <taxon>Fungi</taxon>
        <taxon>Fungi incertae sedis</taxon>
        <taxon>Chytridiomycota</taxon>
        <taxon>Chytridiomycota incertae sedis</taxon>
        <taxon>Chytridiomycetes</taxon>
        <taxon>Lobulomycetales</taxon>
        <taxon>Lobulomycetaceae</taxon>
        <taxon>Clydaea</taxon>
    </lineage>
</organism>
<feature type="compositionally biased region" description="Polar residues" evidence="1">
    <location>
        <begin position="373"/>
        <end position="404"/>
    </location>
</feature>
<gene>
    <name evidence="3" type="ORF">HK099_006001</name>
</gene>
<feature type="compositionally biased region" description="Polar residues" evidence="1">
    <location>
        <begin position="576"/>
        <end position="588"/>
    </location>
</feature>
<feature type="compositionally biased region" description="Polar residues" evidence="1">
    <location>
        <begin position="8"/>
        <end position="37"/>
    </location>
</feature>
<feature type="compositionally biased region" description="Low complexity" evidence="1">
    <location>
        <begin position="322"/>
        <end position="335"/>
    </location>
</feature>
<dbReference type="InterPro" id="IPR009604">
    <property type="entry name" value="LsmAD_domain"/>
</dbReference>
<dbReference type="Pfam" id="PF14438">
    <property type="entry name" value="SM-ATX"/>
    <property type="match status" value="1"/>
</dbReference>
<feature type="domain" description="LsmAD" evidence="2">
    <location>
        <begin position="215"/>
        <end position="286"/>
    </location>
</feature>